<dbReference type="EMBL" id="SIXF01000015">
    <property type="protein sequence ID" value="TBO41197.1"/>
    <property type="molecule type" value="Genomic_DNA"/>
</dbReference>
<dbReference type="PANTHER" id="PTHR34220:SF7">
    <property type="entry name" value="SENSOR HISTIDINE KINASE YPDA"/>
    <property type="match status" value="1"/>
</dbReference>
<dbReference type="Pfam" id="PF06580">
    <property type="entry name" value="His_kinase"/>
    <property type="match status" value="1"/>
</dbReference>
<protein>
    <recommendedName>
        <fullName evidence="2">Signal transduction histidine kinase internal region domain-containing protein</fullName>
    </recommendedName>
</protein>
<dbReference type="InterPro" id="IPR010559">
    <property type="entry name" value="Sig_transdc_His_kin_internal"/>
</dbReference>
<dbReference type="InterPro" id="IPR050640">
    <property type="entry name" value="Bact_2-comp_sensor_kinase"/>
</dbReference>
<dbReference type="AlphaFoldDB" id="A0A4Q9HB87"/>
<evidence type="ECO:0000256" key="1">
    <source>
        <dbReference type="SAM" id="Phobius"/>
    </source>
</evidence>
<feature type="transmembrane region" description="Helical" evidence="1">
    <location>
        <begin position="14"/>
        <end position="40"/>
    </location>
</feature>
<gene>
    <name evidence="3" type="ORF">EYS08_15675</name>
</gene>
<evidence type="ECO:0000259" key="2">
    <source>
        <dbReference type="Pfam" id="PF06580"/>
    </source>
</evidence>
<proteinExistence type="predicted"/>
<evidence type="ECO:0000313" key="3">
    <source>
        <dbReference type="EMBL" id="TBO41197.1"/>
    </source>
</evidence>
<reference evidence="3 4" key="1">
    <citation type="submission" date="2019-02" db="EMBL/GenBank/DDBJ databases">
        <title>Pedobacter kyonggii whole genome sequence analysis.</title>
        <authorList>
            <person name="Dahal R.H."/>
        </authorList>
    </citation>
    <scope>NUCLEOTIDE SEQUENCE [LARGE SCALE GENOMIC DNA]</scope>
    <source>
        <strain evidence="3 4">K-4-11-1</strain>
    </source>
</reference>
<feature type="transmembrane region" description="Helical" evidence="1">
    <location>
        <begin position="46"/>
        <end position="68"/>
    </location>
</feature>
<accession>A0A4Q9HB87</accession>
<keyword evidence="1" id="KW-0472">Membrane</keyword>
<keyword evidence="1" id="KW-0812">Transmembrane</keyword>
<organism evidence="3 4">
    <name type="scientific">Pedobacter kyonggii</name>
    <dbReference type="NCBI Taxonomy" id="1926871"/>
    <lineage>
        <taxon>Bacteria</taxon>
        <taxon>Pseudomonadati</taxon>
        <taxon>Bacteroidota</taxon>
        <taxon>Sphingobacteriia</taxon>
        <taxon>Sphingobacteriales</taxon>
        <taxon>Sphingobacteriaceae</taxon>
        <taxon>Pedobacter</taxon>
    </lineage>
</organism>
<dbReference type="GO" id="GO:0000155">
    <property type="term" value="F:phosphorelay sensor kinase activity"/>
    <property type="evidence" value="ECO:0007669"/>
    <property type="project" value="InterPro"/>
</dbReference>
<evidence type="ECO:0000313" key="4">
    <source>
        <dbReference type="Proteomes" id="UP000291819"/>
    </source>
</evidence>
<feature type="domain" description="Signal transduction histidine kinase internal region" evidence="2">
    <location>
        <begin position="174"/>
        <end position="250"/>
    </location>
</feature>
<dbReference type="OrthoDB" id="9792992at2"/>
<keyword evidence="1" id="KW-1133">Transmembrane helix</keyword>
<dbReference type="PANTHER" id="PTHR34220">
    <property type="entry name" value="SENSOR HISTIDINE KINASE YPDA"/>
    <property type="match status" value="1"/>
</dbReference>
<name>A0A4Q9HB87_9SPHI</name>
<sequence>MHMKKTISAGFKGFWIHILIWFLFICYEVVAVGLMVGAFGHPVNYISHYLITIGVFYLSALLVLPFAFKLKAHMLWRAPLGVALLFLIFLLANYYTDLLMIDWHFANRSEGFSLTWAYSSKILYRWIYVFGFSAAYFFLKNYLVERDRAEEMEKQRLERVIEEERIKQALSKAQNDFLKAQINPHFLFNTLDFIYHSISELSQEASQAVMTLSEMMRYAVDSGDLDDTVSLGEEIEQIEKLIYLYQLRKNMELKVMSYFSDQAMGLRFIPLVLLTLVENIFKHGDVGHALHEIRIIAVVEDGELVIETSNAVNLIRSGAGGTNAGLKNIGQRLRFAYGNDIGFHFGREGELFVTRIAVPVSRILHQGERRELLTTNLN</sequence>
<feature type="transmembrane region" description="Helical" evidence="1">
    <location>
        <begin position="75"/>
        <end position="95"/>
    </location>
</feature>
<dbReference type="GO" id="GO:0016020">
    <property type="term" value="C:membrane"/>
    <property type="evidence" value="ECO:0007669"/>
    <property type="project" value="InterPro"/>
</dbReference>
<dbReference type="Proteomes" id="UP000291819">
    <property type="component" value="Unassembled WGS sequence"/>
</dbReference>
<feature type="transmembrane region" description="Helical" evidence="1">
    <location>
        <begin position="122"/>
        <end position="139"/>
    </location>
</feature>
<comment type="caution">
    <text evidence="3">The sequence shown here is derived from an EMBL/GenBank/DDBJ whole genome shotgun (WGS) entry which is preliminary data.</text>
</comment>
<keyword evidence="4" id="KW-1185">Reference proteome</keyword>